<evidence type="ECO:0000313" key="4">
    <source>
        <dbReference type="Proteomes" id="UP000746471"/>
    </source>
</evidence>
<dbReference type="InterPro" id="IPR036188">
    <property type="entry name" value="FAD/NAD-bd_sf"/>
</dbReference>
<dbReference type="RefSeq" id="WP_213235247.1">
    <property type="nucleotide sequence ID" value="NZ_JAHBCL010000002.1"/>
</dbReference>
<dbReference type="InterPro" id="IPR052745">
    <property type="entry name" value="G3P_Oxidase/Oxidoreductase"/>
</dbReference>
<proteinExistence type="predicted"/>
<evidence type="ECO:0000259" key="2">
    <source>
        <dbReference type="Pfam" id="PF04324"/>
    </source>
</evidence>
<evidence type="ECO:0000259" key="1">
    <source>
        <dbReference type="Pfam" id="PF01266"/>
    </source>
</evidence>
<dbReference type="Pfam" id="PF04324">
    <property type="entry name" value="Fer2_BFD"/>
    <property type="match status" value="1"/>
</dbReference>
<dbReference type="Proteomes" id="UP000746471">
    <property type="component" value="Unassembled WGS sequence"/>
</dbReference>
<comment type="caution">
    <text evidence="3">The sequence shown here is derived from an EMBL/GenBank/DDBJ whole genome shotgun (WGS) entry which is preliminary data.</text>
</comment>
<dbReference type="CDD" id="cd19946">
    <property type="entry name" value="GlpA-like_Fer2_BFD-like"/>
    <property type="match status" value="1"/>
</dbReference>
<feature type="domain" description="BFD-like [2Fe-2S]-binding" evidence="2">
    <location>
        <begin position="400"/>
        <end position="453"/>
    </location>
</feature>
<gene>
    <name evidence="3" type="ORF">KHM83_02110</name>
</gene>
<dbReference type="InterPro" id="IPR006076">
    <property type="entry name" value="FAD-dep_OxRdtase"/>
</dbReference>
<dbReference type="Gene3D" id="3.50.50.60">
    <property type="entry name" value="FAD/NAD(P)-binding domain"/>
    <property type="match status" value="1"/>
</dbReference>
<keyword evidence="4" id="KW-1185">Reference proteome</keyword>
<organism evidence="3 4">
    <name type="scientific">Fusibacter paucivorans</name>
    <dbReference type="NCBI Taxonomy" id="76009"/>
    <lineage>
        <taxon>Bacteria</taxon>
        <taxon>Bacillati</taxon>
        <taxon>Bacillota</taxon>
        <taxon>Clostridia</taxon>
        <taxon>Eubacteriales</taxon>
        <taxon>Eubacteriales Family XII. Incertae Sedis</taxon>
        <taxon>Fusibacter</taxon>
    </lineage>
</organism>
<feature type="domain" description="FAD dependent oxidoreductase" evidence="1">
    <location>
        <begin position="3"/>
        <end position="354"/>
    </location>
</feature>
<name>A0ABS5PKC7_9FIRM</name>
<dbReference type="PANTHER" id="PTHR42720:SF1">
    <property type="entry name" value="GLYCEROL 3-PHOSPHATE OXIDASE"/>
    <property type="match status" value="1"/>
</dbReference>
<dbReference type="Gene3D" id="3.30.9.10">
    <property type="entry name" value="D-Amino Acid Oxidase, subunit A, domain 2"/>
    <property type="match status" value="1"/>
</dbReference>
<dbReference type="Pfam" id="PF01266">
    <property type="entry name" value="DAO"/>
    <property type="match status" value="1"/>
</dbReference>
<dbReference type="EMBL" id="JAHBCL010000002">
    <property type="protein sequence ID" value="MBS7525468.1"/>
    <property type="molecule type" value="Genomic_DNA"/>
</dbReference>
<evidence type="ECO:0000313" key="3">
    <source>
        <dbReference type="EMBL" id="MBS7525468.1"/>
    </source>
</evidence>
<reference evidence="3 4" key="1">
    <citation type="submission" date="2021-05" db="EMBL/GenBank/DDBJ databases">
        <title>Fusibacter ferrireducens sp. nov., an anaerobic, sulfur- and Fe-reducing bacterium isolated from the mangrove sediment.</title>
        <authorList>
            <person name="Qiu D."/>
        </authorList>
    </citation>
    <scope>NUCLEOTIDE SEQUENCE [LARGE SCALE GENOMIC DNA]</scope>
    <source>
        <strain evidence="3 4">DSM 12116</strain>
    </source>
</reference>
<dbReference type="InterPro" id="IPR041854">
    <property type="entry name" value="BFD-like_2Fe2S-bd_dom_sf"/>
</dbReference>
<protein>
    <submittedName>
        <fullName evidence="3">NAD(P)/FAD-dependent oxidoreductase</fullName>
    </submittedName>
</protein>
<dbReference type="SUPFAM" id="SSF51905">
    <property type="entry name" value="FAD/NAD(P)-binding domain"/>
    <property type="match status" value="1"/>
</dbReference>
<sequence length="486" mass="52574">MYDIAIIGAGVIGSAVARELSRYALKIVILERGNDVAVGTTKANSAIVHAGYDAPATSLKGKMNVKGNAMYDEVCQALDVPFKRVGSLVVAQHDEELETLESLLENGKLLGVPGLEILSGDAVAAREPNLNQSIKAALYAPTAGIVEPWELAIAYCENAMDNGVSLKLNFEVKGIDRKAGCFEIHSKDETVTASTVINAAGVYADAVYNMVADSHFTIKPRRGQYYLLDKEANGLVNHVIFPCPSKLGKGILVAPTIDGNVLIGPDSQDLTPFDKEATNTTGDRLQYIRETAAAICEVVPYKLNITTFAGLRAEPSTGDFIIEESMEVKNFINVAGIKSPGLSSAPAIAERVASIYLDINPNTAENPAFNPIRRPRVKFADMTIEAKQEMIEKDPRYGRIICRCEMISEGEIIDAIHRNAGGRTLNGIKRRVRPGAGRCQGGFCGPRVMEILTRELSLKMTDIKQEGLDSYILTGKTKRGDEDDAI</sequence>
<dbReference type="PANTHER" id="PTHR42720">
    <property type="entry name" value="GLYCEROL-3-PHOSPHATE DEHYDROGENASE"/>
    <property type="match status" value="1"/>
</dbReference>
<accession>A0ABS5PKC7</accession>
<dbReference type="InterPro" id="IPR007419">
    <property type="entry name" value="BFD-like_2Fe2S-bd_dom"/>
</dbReference>
<dbReference type="Gene3D" id="1.10.10.1100">
    <property type="entry name" value="BFD-like [2Fe-2S]-binding domain"/>
    <property type="match status" value="1"/>
</dbReference>